<organism evidence="1">
    <name type="scientific">Arundo donax</name>
    <name type="common">Giant reed</name>
    <name type="synonym">Donax arundinaceus</name>
    <dbReference type="NCBI Taxonomy" id="35708"/>
    <lineage>
        <taxon>Eukaryota</taxon>
        <taxon>Viridiplantae</taxon>
        <taxon>Streptophyta</taxon>
        <taxon>Embryophyta</taxon>
        <taxon>Tracheophyta</taxon>
        <taxon>Spermatophyta</taxon>
        <taxon>Magnoliopsida</taxon>
        <taxon>Liliopsida</taxon>
        <taxon>Poales</taxon>
        <taxon>Poaceae</taxon>
        <taxon>PACMAD clade</taxon>
        <taxon>Arundinoideae</taxon>
        <taxon>Arundineae</taxon>
        <taxon>Arundo</taxon>
    </lineage>
</organism>
<dbReference type="AlphaFoldDB" id="A0A0A9D0T4"/>
<accession>A0A0A9D0T4</accession>
<reference evidence="1" key="1">
    <citation type="submission" date="2014-09" db="EMBL/GenBank/DDBJ databases">
        <authorList>
            <person name="Magalhaes I.L.F."/>
            <person name="Oliveira U."/>
            <person name="Santos F.R."/>
            <person name="Vidigal T.H.D.A."/>
            <person name="Brescovit A.D."/>
            <person name="Santos A.J."/>
        </authorList>
    </citation>
    <scope>NUCLEOTIDE SEQUENCE</scope>
    <source>
        <tissue evidence="1">Shoot tissue taken approximately 20 cm above the soil surface</tissue>
    </source>
</reference>
<dbReference type="EMBL" id="GBRH01220538">
    <property type="protein sequence ID" value="JAD77357.1"/>
    <property type="molecule type" value="Transcribed_RNA"/>
</dbReference>
<proteinExistence type="predicted"/>
<name>A0A0A9D0T4_ARUDO</name>
<sequence length="49" mass="6083">MESQRLQELQMLLEFLDHCKLYLTMRPEPKEFHMQQFLHHMIQLMPLKA</sequence>
<reference evidence="1" key="2">
    <citation type="journal article" date="2015" name="Data Brief">
        <title>Shoot transcriptome of the giant reed, Arundo donax.</title>
        <authorList>
            <person name="Barrero R.A."/>
            <person name="Guerrero F.D."/>
            <person name="Moolhuijzen P."/>
            <person name="Goolsby J.A."/>
            <person name="Tidwell J."/>
            <person name="Bellgard S.E."/>
            <person name="Bellgard M.I."/>
        </authorList>
    </citation>
    <scope>NUCLEOTIDE SEQUENCE</scope>
    <source>
        <tissue evidence="1">Shoot tissue taken approximately 20 cm above the soil surface</tissue>
    </source>
</reference>
<evidence type="ECO:0000313" key="1">
    <source>
        <dbReference type="EMBL" id="JAD77357.1"/>
    </source>
</evidence>
<protein>
    <submittedName>
        <fullName evidence="1">Uncharacterized protein</fullName>
    </submittedName>
</protein>